<dbReference type="SUPFAM" id="SSF89562">
    <property type="entry name" value="RraA-like"/>
    <property type="match status" value="1"/>
</dbReference>
<dbReference type="PANTHER" id="PTHR33254">
    <property type="entry name" value="4-HYDROXY-4-METHYL-2-OXOGLUTARATE ALDOLASE 3-RELATED"/>
    <property type="match status" value="1"/>
</dbReference>
<dbReference type="Gene3D" id="3.50.30.40">
    <property type="entry name" value="Ribonuclease E inhibitor RraA/RraA-like"/>
    <property type="match status" value="1"/>
</dbReference>
<dbReference type="AlphaFoldDB" id="A0A1G6TRJ3"/>
<evidence type="ECO:0000313" key="2">
    <source>
        <dbReference type="EMBL" id="SDD31728.1"/>
    </source>
</evidence>
<dbReference type="Pfam" id="PF03737">
    <property type="entry name" value="RraA-like"/>
    <property type="match status" value="1"/>
</dbReference>
<dbReference type="NCBIfam" id="NF006731">
    <property type="entry name" value="PRK09262.1"/>
    <property type="match status" value="1"/>
</dbReference>
<reference evidence="3" key="1">
    <citation type="submission" date="2016-09" db="EMBL/GenBank/DDBJ databases">
        <authorList>
            <person name="Varghese N."/>
            <person name="Submissions S."/>
        </authorList>
    </citation>
    <scope>NUCLEOTIDE SEQUENCE [LARGE SCALE GENOMIC DNA]</scope>
    <source>
        <strain evidence="3">TNe-862</strain>
    </source>
</reference>
<sequence>MGISKVYTQVERIPAALCERAVQLSTADVHEAMGPNARSGLMTPRMRALNRGLTVAGSAITAVCAPGDNLMMHRALYLAQRGDVLVVVTHAENSGAQWGDVAAHYAAAKGLAGVVVQGCIRDTNTLEKMRFPVWSTLISPARPLKAGHGSVNTPVSCDGVVVHPGDLVIADGDGVVVVPHADAQAVVEAAFQRMARDESAIRAIAEGAHPWHTSGAADSYAQLDVEEIDAPCPRGA</sequence>
<keyword evidence="3" id="KW-1185">Reference proteome</keyword>
<feature type="binding site" evidence="1">
    <location>
        <position position="122"/>
    </location>
    <ligand>
        <name>Mg(2+)</name>
        <dbReference type="ChEBI" id="CHEBI:18420"/>
    </ligand>
</feature>
<dbReference type="CDD" id="cd16841">
    <property type="entry name" value="RraA_family"/>
    <property type="match status" value="1"/>
</dbReference>
<dbReference type="STRING" id="416944.SAMN05421548_117132"/>
<dbReference type="RefSeq" id="WP_176929138.1">
    <property type="nucleotide sequence ID" value="NZ_FMYQ01000017.1"/>
</dbReference>
<comment type="cofactor">
    <cofactor evidence="1">
        <name>Mg(2+)</name>
        <dbReference type="ChEBI" id="CHEBI:18420"/>
    </cofactor>
</comment>
<keyword evidence="1" id="KW-0460">Magnesium</keyword>
<organism evidence="2 3">
    <name type="scientific">Paraburkholderia lycopersici</name>
    <dbReference type="NCBI Taxonomy" id="416944"/>
    <lineage>
        <taxon>Bacteria</taxon>
        <taxon>Pseudomonadati</taxon>
        <taxon>Pseudomonadota</taxon>
        <taxon>Betaproteobacteria</taxon>
        <taxon>Burkholderiales</taxon>
        <taxon>Burkholderiaceae</taxon>
        <taxon>Paraburkholderia</taxon>
    </lineage>
</organism>
<dbReference type="InterPro" id="IPR036704">
    <property type="entry name" value="RraA/RraA-like_sf"/>
</dbReference>
<accession>A0A1G6TRJ3</accession>
<dbReference type="Proteomes" id="UP000198908">
    <property type="component" value="Unassembled WGS sequence"/>
</dbReference>
<proteinExistence type="predicted"/>
<feature type="binding site" evidence="1">
    <location>
        <position position="121"/>
    </location>
    <ligand>
        <name>substrate</name>
    </ligand>
</feature>
<keyword evidence="1" id="KW-0479">Metal-binding</keyword>
<dbReference type="PANTHER" id="PTHR33254:SF16">
    <property type="entry name" value="BLR3842 PROTEIN"/>
    <property type="match status" value="1"/>
</dbReference>
<dbReference type="GO" id="GO:0046872">
    <property type="term" value="F:metal ion binding"/>
    <property type="evidence" value="ECO:0007669"/>
    <property type="project" value="UniProtKB-KW"/>
</dbReference>
<name>A0A1G6TRJ3_9BURK</name>
<feature type="binding site" evidence="1">
    <location>
        <begin position="99"/>
        <end position="102"/>
    </location>
    <ligand>
        <name>substrate</name>
    </ligand>
</feature>
<evidence type="ECO:0000313" key="3">
    <source>
        <dbReference type="Proteomes" id="UP000198908"/>
    </source>
</evidence>
<dbReference type="InterPro" id="IPR005493">
    <property type="entry name" value="RraA/RraA-like"/>
</dbReference>
<protein>
    <submittedName>
        <fullName evidence="2">4-hydroxy-4-methyl-2-oxoglutarate aldolase</fullName>
    </submittedName>
</protein>
<evidence type="ECO:0000256" key="1">
    <source>
        <dbReference type="PIRSR" id="PIRSR605493-1"/>
    </source>
</evidence>
<dbReference type="EMBL" id="FMYQ01000017">
    <property type="protein sequence ID" value="SDD31728.1"/>
    <property type="molecule type" value="Genomic_DNA"/>
</dbReference>
<gene>
    <name evidence="2" type="ORF">SAMN05421548_117132</name>
</gene>